<sequence>MRVATSVLALILAACGGADRVAASDIGAACARDAQCASGFCDRDRCAAPTGDYGRRCTPAPRGADGLRDGKLNVCGAYVCALERCRSCASGDQCLAEYGAPACVASGDRPGARCGR</sequence>
<proteinExistence type="predicted"/>
<comment type="caution">
    <text evidence="1">The sequence shown here is derived from an EMBL/GenBank/DDBJ whole genome shotgun (WGS) entry which is preliminary data.</text>
</comment>
<reference evidence="1" key="1">
    <citation type="submission" date="2023-02" db="EMBL/GenBank/DDBJ databases">
        <title>Tahibacter soli sp. nov. isolated from soil.</title>
        <authorList>
            <person name="Baek J.H."/>
            <person name="Lee J.K."/>
            <person name="Choi D.G."/>
            <person name="Jeon C.O."/>
        </authorList>
    </citation>
    <scope>NUCLEOTIDE SEQUENCE</scope>
    <source>
        <strain evidence="1">BL</strain>
    </source>
</reference>
<accession>A0A9X3YJT3</accession>
<protein>
    <recommendedName>
        <fullName evidence="3">Lipoprotein</fullName>
    </recommendedName>
</protein>
<keyword evidence="2" id="KW-1185">Reference proteome</keyword>
<evidence type="ECO:0008006" key="3">
    <source>
        <dbReference type="Google" id="ProtNLM"/>
    </source>
</evidence>
<dbReference type="RefSeq" id="WP_263542014.1">
    <property type="nucleotide sequence ID" value="NZ_JAOVZO020000009.1"/>
</dbReference>
<name>A0A9X3YJT3_9GAMM</name>
<gene>
    <name evidence="1" type="ORF">OD750_008090</name>
</gene>
<dbReference type="Proteomes" id="UP001139971">
    <property type="component" value="Unassembled WGS sequence"/>
</dbReference>
<organism evidence="1 2">
    <name type="scientific">Tahibacter soli</name>
    <dbReference type="NCBI Taxonomy" id="2983605"/>
    <lineage>
        <taxon>Bacteria</taxon>
        <taxon>Pseudomonadati</taxon>
        <taxon>Pseudomonadota</taxon>
        <taxon>Gammaproteobacteria</taxon>
        <taxon>Lysobacterales</taxon>
        <taxon>Rhodanobacteraceae</taxon>
        <taxon>Tahibacter</taxon>
    </lineage>
</organism>
<dbReference type="AlphaFoldDB" id="A0A9X3YJT3"/>
<dbReference type="PROSITE" id="PS51257">
    <property type="entry name" value="PROKAR_LIPOPROTEIN"/>
    <property type="match status" value="1"/>
</dbReference>
<evidence type="ECO:0000313" key="1">
    <source>
        <dbReference type="EMBL" id="MDC8012505.1"/>
    </source>
</evidence>
<evidence type="ECO:0000313" key="2">
    <source>
        <dbReference type="Proteomes" id="UP001139971"/>
    </source>
</evidence>
<dbReference type="EMBL" id="JAOVZO020000009">
    <property type="protein sequence ID" value="MDC8012505.1"/>
    <property type="molecule type" value="Genomic_DNA"/>
</dbReference>